<dbReference type="InterPro" id="IPR009057">
    <property type="entry name" value="Homeodomain-like_sf"/>
</dbReference>
<keyword evidence="8" id="KW-1185">Reference proteome</keyword>
<dbReference type="GeneID" id="56447450"/>
<dbReference type="Gene3D" id="1.10.10.60">
    <property type="entry name" value="Homeodomain-like"/>
    <property type="match status" value="2"/>
</dbReference>
<dbReference type="PRINTS" id="PR00032">
    <property type="entry name" value="HTHARAC"/>
</dbReference>
<keyword evidence="3" id="KW-0804">Transcription</keyword>
<reference evidence="5 8" key="2">
    <citation type="submission" date="2023-11" db="EMBL/GenBank/DDBJ databases">
        <title>MicrobeMod: A computational toolkit for identifying prokaryotic methylation and restriction-modification with nanopore sequencing.</title>
        <authorList>
            <person name="Crits-Christoph A."/>
            <person name="Kang S.C."/>
            <person name="Lee H."/>
            <person name="Ostrov N."/>
        </authorList>
    </citation>
    <scope>NUCLEOTIDE SEQUENCE [LARGE SCALE GENOMIC DNA]</scope>
    <source>
        <strain evidence="5 8">ATCC 29145</strain>
    </source>
</reference>
<evidence type="ECO:0000259" key="4">
    <source>
        <dbReference type="PROSITE" id="PS01124"/>
    </source>
</evidence>
<proteinExistence type="predicted"/>
<dbReference type="InterPro" id="IPR018062">
    <property type="entry name" value="HTH_AraC-typ_CS"/>
</dbReference>
<dbReference type="RefSeq" id="WP_035682038.1">
    <property type="nucleotide sequence ID" value="NZ_CP032342.1"/>
</dbReference>
<dbReference type="PANTHER" id="PTHR46796">
    <property type="entry name" value="HTH-TYPE TRANSCRIPTIONAL ACTIVATOR RHAS-RELATED"/>
    <property type="match status" value="1"/>
</dbReference>
<evidence type="ECO:0000256" key="2">
    <source>
        <dbReference type="ARBA" id="ARBA00023125"/>
    </source>
</evidence>
<gene>
    <name evidence="6" type="ORF">D3868_25825</name>
    <name evidence="5" type="ORF">SIM66_02805</name>
</gene>
<dbReference type="PROSITE" id="PS01124">
    <property type="entry name" value="HTH_ARAC_FAMILY_2"/>
    <property type="match status" value="1"/>
</dbReference>
<evidence type="ECO:0000256" key="3">
    <source>
        <dbReference type="ARBA" id="ARBA00023163"/>
    </source>
</evidence>
<protein>
    <submittedName>
        <fullName evidence="6">AraC family transcriptional regulator</fullName>
    </submittedName>
</protein>
<dbReference type="InterPro" id="IPR050204">
    <property type="entry name" value="AraC_XylS_family_regulators"/>
</dbReference>
<keyword evidence="1" id="KW-0805">Transcription regulation</keyword>
<organism evidence="6 7">
    <name type="scientific">Azospirillum brasilense</name>
    <dbReference type="NCBI Taxonomy" id="192"/>
    <lineage>
        <taxon>Bacteria</taxon>
        <taxon>Pseudomonadati</taxon>
        <taxon>Pseudomonadota</taxon>
        <taxon>Alphaproteobacteria</taxon>
        <taxon>Rhodospirillales</taxon>
        <taxon>Azospirillaceae</taxon>
        <taxon>Azospirillum</taxon>
    </lineage>
</organism>
<dbReference type="InterPro" id="IPR032783">
    <property type="entry name" value="AraC_lig"/>
</dbReference>
<dbReference type="SUPFAM" id="SSF46689">
    <property type="entry name" value="Homeodomain-like"/>
    <property type="match status" value="2"/>
</dbReference>
<keyword evidence="2" id="KW-0238">DNA-binding</keyword>
<dbReference type="InterPro" id="IPR020449">
    <property type="entry name" value="Tscrpt_reg_AraC-type_HTH"/>
</dbReference>
<evidence type="ECO:0000256" key="1">
    <source>
        <dbReference type="ARBA" id="ARBA00023015"/>
    </source>
</evidence>
<dbReference type="EMBL" id="JAWXYC010000001">
    <property type="protein sequence ID" value="MDX5950143.1"/>
    <property type="molecule type" value="Genomic_DNA"/>
</dbReference>
<dbReference type="SMART" id="SM00342">
    <property type="entry name" value="HTH_ARAC"/>
    <property type="match status" value="1"/>
</dbReference>
<dbReference type="GO" id="GO:0043565">
    <property type="term" value="F:sequence-specific DNA binding"/>
    <property type="evidence" value="ECO:0007669"/>
    <property type="project" value="InterPro"/>
</dbReference>
<accession>A0A4D8QZM9</accession>
<dbReference type="AlphaFoldDB" id="A0A4D8QZM9"/>
<dbReference type="GO" id="GO:0003700">
    <property type="term" value="F:DNA-binding transcription factor activity"/>
    <property type="evidence" value="ECO:0007669"/>
    <property type="project" value="InterPro"/>
</dbReference>
<dbReference type="Pfam" id="PF12852">
    <property type="entry name" value="Cupin_6"/>
    <property type="match status" value="1"/>
</dbReference>
<evidence type="ECO:0000313" key="6">
    <source>
        <dbReference type="EMBL" id="QCO12479.1"/>
    </source>
</evidence>
<geneLocation type="plasmid" evidence="6 7">
    <name>p3</name>
</geneLocation>
<dbReference type="Proteomes" id="UP000298774">
    <property type="component" value="Plasmid p3"/>
</dbReference>
<dbReference type="PROSITE" id="PS00041">
    <property type="entry name" value="HTH_ARAC_FAMILY_1"/>
    <property type="match status" value="1"/>
</dbReference>
<dbReference type="InterPro" id="IPR018060">
    <property type="entry name" value="HTH_AraC"/>
</dbReference>
<sequence>MIVQNAPADVLSDVLRLMQAQTLCSARLVARGDWSIRFRPPNTIKFNVVTAGTCWIQAEGPVGIEAPQRLDAGDCFVVVRGGFVLASAPNLSPIPAEEVFRPSDGEGRVDAANSMSDGADEEVRFLGGSVRFDRMDGGLLFDLLPQLLMIRKATPAAAPVGWLLEQLDREWRGGTAGSQLACNDLLRLMFIHALRTHLGEHPPQGANWLAASLDPSIGRVLGAIHADPCRDWTLGELAGIAGRSRSSFAAAFRERVGVPPIDYLLRWRMRLAATRLRRGQEPVSAIAASLGYLSDSAFSATFRRIMGVSPARYRAGAGREAGSDRASTVGG</sequence>
<feature type="domain" description="HTH araC/xylS-type" evidence="4">
    <location>
        <begin position="218"/>
        <end position="316"/>
    </location>
</feature>
<evidence type="ECO:0000313" key="5">
    <source>
        <dbReference type="EMBL" id="MDX5950143.1"/>
    </source>
</evidence>
<name>A0A4D8QZM9_AZOBR</name>
<evidence type="ECO:0000313" key="8">
    <source>
        <dbReference type="Proteomes" id="UP001277471"/>
    </source>
</evidence>
<dbReference type="Proteomes" id="UP001277471">
    <property type="component" value="Unassembled WGS sequence"/>
</dbReference>
<dbReference type="PANTHER" id="PTHR46796:SF7">
    <property type="entry name" value="ARAC FAMILY TRANSCRIPTIONAL REGULATOR"/>
    <property type="match status" value="1"/>
</dbReference>
<reference evidence="6 7" key="1">
    <citation type="submission" date="2018-09" db="EMBL/GenBank/DDBJ databases">
        <title>Whole genome based analysis of evolution and adaptive divergence in Indian and Brazilian strains of Azospirillum brasilense.</title>
        <authorList>
            <person name="Singh C."/>
            <person name="Tripathi A.K."/>
        </authorList>
    </citation>
    <scope>NUCLEOTIDE SEQUENCE [LARGE SCALE GENOMIC DNA]</scope>
    <source>
        <strain evidence="6 7">MTCC4038</strain>
        <plasmid evidence="6 7">p3</plasmid>
    </source>
</reference>
<dbReference type="Pfam" id="PF12833">
    <property type="entry name" value="HTH_18"/>
    <property type="match status" value="1"/>
</dbReference>
<dbReference type="EMBL" id="CP032342">
    <property type="protein sequence ID" value="QCO12479.1"/>
    <property type="molecule type" value="Genomic_DNA"/>
</dbReference>
<evidence type="ECO:0000313" key="7">
    <source>
        <dbReference type="Proteomes" id="UP000298774"/>
    </source>
</evidence>
<keyword evidence="6" id="KW-0614">Plasmid</keyword>